<comment type="caution">
    <text evidence="2">The sequence shown here is derived from an EMBL/GenBank/DDBJ whole genome shotgun (WGS) entry which is preliminary data.</text>
</comment>
<keyword evidence="1" id="KW-0812">Transmembrane</keyword>
<gene>
    <name evidence="2" type="ORF">C8P68_102490</name>
</gene>
<keyword evidence="3" id="KW-1185">Reference proteome</keyword>
<dbReference type="Proteomes" id="UP000244168">
    <property type="component" value="Unassembled WGS sequence"/>
</dbReference>
<dbReference type="EMBL" id="QAOQ01000002">
    <property type="protein sequence ID" value="PTQ99662.1"/>
    <property type="molecule type" value="Genomic_DNA"/>
</dbReference>
<feature type="transmembrane region" description="Helical" evidence="1">
    <location>
        <begin position="31"/>
        <end position="51"/>
    </location>
</feature>
<organism evidence="2 3">
    <name type="scientific">Mucilaginibacter yixingensis</name>
    <dbReference type="NCBI Taxonomy" id="1295612"/>
    <lineage>
        <taxon>Bacteria</taxon>
        <taxon>Pseudomonadati</taxon>
        <taxon>Bacteroidota</taxon>
        <taxon>Sphingobacteriia</taxon>
        <taxon>Sphingobacteriales</taxon>
        <taxon>Sphingobacteriaceae</taxon>
        <taxon>Mucilaginibacter</taxon>
    </lineage>
</organism>
<evidence type="ECO:0000256" key="1">
    <source>
        <dbReference type="SAM" id="Phobius"/>
    </source>
</evidence>
<accession>A0A2T5JD23</accession>
<dbReference type="AlphaFoldDB" id="A0A2T5JD23"/>
<sequence>MYPLDFLYYHITYWFEQHPEKLTWSTPQQRAAYALGLVILCWGWVLDSYLVSKHVLEANVSRITFLAVGLAIMYLLQYIYIDKGRYAALASGGGFKISKNTGVVVTFVFLFLSFLLPFITLPLFYKFGSARLH</sequence>
<evidence type="ECO:0000313" key="2">
    <source>
        <dbReference type="EMBL" id="PTQ99662.1"/>
    </source>
</evidence>
<keyword evidence="1" id="KW-0472">Membrane</keyword>
<proteinExistence type="predicted"/>
<name>A0A2T5JD23_9SPHI</name>
<reference evidence="2 3" key="1">
    <citation type="submission" date="2018-04" db="EMBL/GenBank/DDBJ databases">
        <title>Genomic Encyclopedia of Archaeal and Bacterial Type Strains, Phase II (KMG-II): from individual species to whole genera.</title>
        <authorList>
            <person name="Goeker M."/>
        </authorList>
    </citation>
    <scope>NUCLEOTIDE SEQUENCE [LARGE SCALE GENOMIC DNA]</scope>
    <source>
        <strain evidence="2 3">DSM 26809</strain>
    </source>
</reference>
<feature type="transmembrane region" description="Helical" evidence="1">
    <location>
        <begin position="101"/>
        <end position="125"/>
    </location>
</feature>
<protein>
    <submittedName>
        <fullName evidence="2">Uncharacterized protein</fullName>
    </submittedName>
</protein>
<feature type="transmembrane region" description="Helical" evidence="1">
    <location>
        <begin position="63"/>
        <end position="81"/>
    </location>
</feature>
<dbReference type="OrthoDB" id="9969597at2"/>
<dbReference type="RefSeq" id="WP_107827581.1">
    <property type="nucleotide sequence ID" value="NZ_CP160205.1"/>
</dbReference>
<keyword evidence="1" id="KW-1133">Transmembrane helix</keyword>
<evidence type="ECO:0000313" key="3">
    <source>
        <dbReference type="Proteomes" id="UP000244168"/>
    </source>
</evidence>